<dbReference type="InterPro" id="IPR052056">
    <property type="entry name" value="Mono-ARTD/PARP"/>
</dbReference>
<dbReference type="InterPro" id="IPR002589">
    <property type="entry name" value="Macro_dom"/>
</dbReference>
<comment type="subcellular location">
    <subcellularLocation>
        <location evidence="1">Nucleus</location>
    </subcellularLocation>
</comment>
<evidence type="ECO:0000256" key="5">
    <source>
        <dbReference type="ARBA" id="ARBA00023242"/>
    </source>
</evidence>
<evidence type="ECO:0000313" key="8">
    <source>
        <dbReference type="EMBL" id="KAK2176837.1"/>
    </source>
</evidence>
<dbReference type="GO" id="GO:0003714">
    <property type="term" value="F:transcription corepressor activity"/>
    <property type="evidence" value="ECO:0007669"/>
    <property type="project" value="TreeGrafter"/>
</dbReference>
<feature type="compositionally biased region" description="Low complexity" evidence="6">
    <location>
        <begin position="176"/>
        <end position="196"/>
    </location>
</feature>
<name>A0AAD9KT56_RIDPI</name>
<sequence>MAIVKAAGQAFKDECKGYGRMPSSGIAVTGAGNLPCRHVIHINACLDLTTTIVRVLLEAEQLHDRSVAFPALGTGALRLTPLQAASTMFDAIKRFTVSYPTPKYLTLVKIVIFDMTIMESFRQCFLEQGSATGPDEQPVYSSSHRTSQGGVPQTQMQNLTVGPPSSGVQHTQRAPAGASDGNSAGSNSAGASSTTGRQADMQIRWMFVDGSTYRYCSEDMNCSFESAYLHREKSFEWTDMAGVKHRIYWNKLNDKMKARSIRRTVTFGKNISLL</sequence>
<dbReference type="InterPro" id="IPR043472">
    <property type="entry name" value="Macro_dom-like"/>
</dbReference>
<dbReference type="Proteomes" id="UP001209878">
    <property type="component" value="Unassembled WGS sequence"/>
</dbReference>
<evidence type="ECO:0000256" key="3">
    <source>
        <dbReference type="ARBA" id="ARBA00022679"/>
    </source>
</evidence>
<feature type="compositionally biased region" description="Polar residues" evidence="6">
    <location>
        <begin position="139"/>
        <end position="160"/>
    </location>
</feature>
<evidence type="ECO:0000256" key="2">
    <source>
        <dbReference type="ARBA" id="ARBA00022676"/>
    </source>
</evidence>
<dbReference type="PANTHER" id="PTHR14453:SF102">
    <property type="entry name" value="PROTEIN MONO-ADP-RIBOSYLTRANSFERASE PARP14-LIKE"/>
    <property type="match status" value="1"/>
</dbReference>
<organism evidence="8 9">
    <name type="scientific">Ridgeia piscesae</name>
    <name type="common">Tubeworm</name>
    <dbReference type="NCBI Taxonomy" id="27915"/>
    <lineage>
        <taxon>Eukaryota</taxon>
        <taxon>Metazoa</taxon>
        <taxon>Spiralia</taxon>
        <taxon>Lophotrochozoa</taxon>
        <taxon>Annelida</taxon>
        <taxon>Polychaeta</taxon>
        <taxon>Sedentaria</taxon>
        <taxon>Canalipalpata</taxon>
        <taxon>Sabellida</taxon>
        <taxon>Siboglinidae</taxon>
        <taxon>Ridgeia</taxon>
    </lineage>
</organism>
<protein>
    <recommendedName>
        <fullName evidence="7">Macro domain-containing protein</fullName>
    </recommendedName>
</protein>
<dbReference type="GO" id="GO:0070212">
    <property type="term" value="P:protein poly-ADP-ribosylation"/>
    <property type="evidence" value="ECO:0007669"/>
    <property type="project" value="TreeGrafter"/>
</dbReference>
<reference evidence="8" key="1">
    <citation type="journal article" date="2023" name="Mol. Biol. Evol.">
        <title>Third-Generation Sequencing Reveals the Adaptive Role of the Epigenome in Three Deep-Sea Polychaetes.</title>
        <authorList>
            <person name="Perez M."/>
            <person name="Aroh O."/>
            <person name="Sun Y."/>
            <person name="Lan Y."/>
            <person name="Juniper S.K."/>
            <person name="Young C.R."/>
            <person name="Angers B."/>
            <person name="Qian P.Y."/>
        </authorList>
    </citation>
    <scope>NUCLEOTIDE SEQUENCE</scope>
    <source>
        <strain evidence="8">R07B-5</strain>
    </source>
</reference>
<keyword evidence="3" id="KW-0808">Transferase</keyword>
<dbReference type="GO" id="GO:0010629">
    <property type="term" value="P:negative regulation of gene expression"/>
    <property type="evidence" value="ECO:0007669"/>
    <property type="project" value="TreeGrafter"/>
</dbReference>
<evidence type="ECO:0000256" key="6">
    <source>
        <dbReference type="SAM" id="MobiDB-lite"/>
    </source>
</evidence>
<dbReference type="GO" id="GO:0005634">
    <property type="term" value="C:nucleus"/>
    <property type="evidence" value="ECO:0007669"/>
    <property type="project" value="UniProtKB-SubCell"/>
</dbReference>
<dbReference type="EMBL" id="JAODUO010000636">
    <property type="protein sequence ID" value="KAK2176837.1"/>
    <property type="molecule type" value="Genomic_DNA"/>
</dbReference>
<feature type="domain" description="Macro" evidence="7">
    <location>
        <begin position="1"/>
        <end position="129"/>
    </location>
</feature>
<comment type="caution">
    <text evidence="8">The sequence shown here is derived from an EMBL/GenBank/DDBJ whole genome shotgun (WGS) entry which is preliminary data.</text>
</comment>
<dbReference type="SUPFAM" id="SSF52949">
    <property type="entry name" value="Macro domain-like"/>
    <property type="match status" value="1"/>
</dbReference>
<dbReference type="GO" id="GO:0005737">
    <property type="term" value="C:cytoplasm"/>
    <property type="evidence" value="ECO:0007669"/>
    <property type="project" value="TreeGrafter"/>
</dbReference>
<dbReference type="GO" id="GO:1990404">
    <property type="term" value="F:NAD+-protein mono-ADP-ribosyltransferase activity"/>
    <property type="evidence" value="ECO:0007669"/>
    <property type="project" value="TreeGrafter"/>
</dbReference>
<gene>
    <name evidence="8" type="ORF">NP493_636g03001</name>
</gene>
<dbReference type="Pfam" id="PF01661">
    <property type="entry name" value="Macro"/>
    <property type="match status" value="1"/>
</dbReference>
<evidence type="ECO:0000256" key="4">
    <source>
        <dbReference type="ARBA" id="ARBA00023027"/>
    </source>
</evidence>
<keyword evidence="4" id="KW-0520">NAD</keyword>
<evidence type="ECO:0000256" key="1">
    <source>
        <dbReference type="ARBA" id="ARBA00004123"/>
    </source>
</evidence>
<dbReference type="PROSITE" id="PS51154">
    <property type="entry name" value="MACRO"/>
    <property type="match status" value="1"/>
</dbReference>
<evidence type="ECO:0000313" key="9">
    <source>
        <dbReference type="Proteomes" id="UP001209878"/>
    </source>
</evidence>
<accession>A0AAD9KT56</accession>
<keyword evidence="2" id="KW-0328">Glycosyltransferase</keyword>
<dbReference type="PANTHER" id="PTHR14453">
    <property type="entry name" value="PARP/ZINC FINGER CCCH TYPE DOMAIN CONTAINING PROTEIN"/>
    <property type="match status" value="1"/>
</dbReference>
<keyword evidence="5" id="KW-0539">Nucleus</keyword>
<evidence type="ECO:0000259" key="7">
    <source>
        <dbReference type="PROSITE" id="PS51154"/>
    </source>
</evidence>
<dbReference type="Gene3D" id="3.40.220.10">
    <property type="entry name" value="Leucine Aminopeptidase, subunit E, domain 1"/>
    <property type="match status" value="1"/>
</dbReference>
<keyword evidence="9" id="KW-1185">Reference proteome</keyword>
<dbReference type="AlphaFoldDB" id="A0AAD9KT56"/>
<dbReference type="GO" id="GO:0003950">
    <property type="term" value="F:NAD+ poly-ADP-ribosyltransferase activity"/>
    <property type="evidence" value="ECO:0007669"/>
    <property type="project" value="TreeGrafter"/>
</dbReference>
<feature type="region of interest" description="Disordered" evidence="6">
    <location>
        <begin position="132"/>
        <end position="196"/>
    </location>
</feature>
<proteinExistence type="predicted"/>